<evidence type="ECO:0000313" key="3">
    <source>
        <dbReference type="Proteomes" id="UP000824262"/>
    </source>
</evidence>
<proteinExistence type="predicted"/>
<feature type="region of interest" description="Disordered" evidence="1">
    <location>
        <begin position="32"/>
        <end position="58"/>
    </location>
</feature>
<accession>A0A9D0ZEV2</accession>
<evidence type="ECO:0000256" key="1">
    <source>
        <dbReference type="SAM" id="MobiDB-lite"/>
    </source>
</evidence>
<comment type="caution">
    <text evidence="2">The sequence shown here is derived from an EMBL/GenBank/DDBJ whole genome shotgun (WGS) entry which is preliminary data.</text>
</comment>
<dbReference type="Proteomes" id="UP000824262">
    <property type="component" value="Unassembled WGS sequence"/>
</dbReference>
<dbReference type="EMBL" id="DVGA01000062">
    <property type="protein sequence ID" value="HIQ78842.1"/>
    <property type="molecule type" value="Genomic_DNA"/>
</dbReference>
<dbReference type="AlphaFoldDB" id="A0A9D0ZEV2"/>
<sequence>MKQAAAAVALIFSLLLASVICAPLLRLRSGAGAAPEERPGYSEAAGEPEAAENGGYGA</sequence>
<name>A0A9D0ZEV2_9FIRM</name>
<reference evidence="2" key="1">
    <citation type="submission" date="2020-10" db="EMBL/GenBank/DDBJ databases">
        <authorList>
            <person name="Gilroy R."/>
        </authorList>
    </citation>
    <scope>NUCLEOTIDE SEQUENCE</scope>
    <source>
        <strain evidence="2">ChiBcolR7-354</strain>
    </source>
</reference>
<protein>
    <submittedName>
        <fullName evidence="2">Uncharacterized protein</fullName>
    </submittedName>
</protein>
<evidence type="ECO:0000313" key="2">
    <source>
        <dbReference type="EMBL" id="HIQ78842.1"/>
    </source>
</evidence>
<organism evidence="2 3">
    <name type="scientific">Candidatus Scatomorpha intestinavium</name>
    <dbReference type="NCBI Taxonomy" id="2840922"/>
    <lineage>
        <taxon>Bacteria</taxon>
        <taxon>Bacillati</taxon>
        <taxon>Bacillota</taxon>
        <taxon>Clostridia</taxon>
        <taxon>Eubacteriales</taxon>
        <taxon>Candidatus Scatomorpha</taxon>
    </lineage>
</organism>
<gene>
    <name evidence="2" type="ORF">IAB77_06245</name>
</gene>
<reference evidence="2" key="2">
    <citation type="journal article" date="2021" name="PeerJ">
        <title>Extensive microbial diversity within the chicken gut microbiome revealed by metagenomics and culture.</title>
        <authorList>
            <person name="Gilroy R."/>
            <person name="Ravi A."/>
            <person name="Getino M."/>
            <person name="Pursley I."/>
            <person name="Horton D.L."/>
            <person name="Alikhan N.F."/>
            <person name="Baker D."/>
            <person name="Gharbi K."/>
            <person name="Hall N."/>
            <person name="Watson M."/>
            <person name="Adriaenssens E.M."/>
            <person name="Foster-Nyarko E."/>
            <person name="Jarju S."/>
            <person name="Secka A."/>
            <person name="Antonio M."/>
            <person name="Oren A."/>
            <person name="Chaudhuri R.R."/>
            <person name="La Ragione R."/>
            <person name="Hildebrand F."/>
            <person name="Pallen M.J."/>
        </authorList>
    </citation>
    <scope>NUCLEOTIDE SEQUENCE</scope>
    <source>
        <strain evidence="2">ChiBcolR7-354</strain>
    </source>
</reference>
<feature type="compositionally biased region" description="Low complexity" evidence="1">
    <location>
        <begin position="41"/>
        <end position="58"/>
    </location>
</feature>